<dbReference type="GO" id="GO:0051707">
    <property type="term" value="P:response to other organism"/>
    <property type="evidence" value="ECO:0007669"/>
    <property type="project" value="UniProtKB-ARBA"/>
</dbReference>
<dbReference type="InterPro" id="IPR051809">
    <property type="entry name" value="Plant_receptor-like_S/T_kinase"/>
</dbReference>
<feature type="domain" description="Protein kinase" evidence="21">
    <location>
        <begin position="702"/>
        <end position="1067"/>
    </location>
</feature>
<dbReference type="InterPro" id="IPR011009">
    <property type="entry name" value="Kinase-like_dom_sf"/>
</dbReference>
<evidence type="ECO:0000256" key="1">
    <source>
        <dbReference type="ARBA" id="ARBA00004251"/>
    </source>
</evidence>
<dbReference type="InterPro" id="IPR003591">
    <property type="entry name" value="Leu-rich_rpt_typical-subtyp"/>
</dbReference>
<dbReference type="GO" id="GO:0004674">
    <property type="term" value="F:protein serine/threonine kinase activity"/>
    <property type="evidence" value="ECO:0007669"/>
    <property type="project" value="UniProtKB-KW"/>
</dbReference>
<evidence type="ECO:0000256" key="9">
    <source>
        <dbReference type="ARBA" id="ARBA00022692"/>
    </source>
</evidence>
<dbReference type="PANTHER" id="PTHR27008:SF543">
    <property type="entry name" value="PROTEIN KINASE DOMAIN-CONTAINING PROTEIN"/>
    <property type="match status" value="1"/>
</dbReference>
<keyword evidence="12 18" id="KW-0547">Nucleotide-binding</keyword>
<dbReference type="EC" id="2.7.11.1" evidence="4"/>
<evidence type="ECO:0000256" key="17">
    <source>
        <dbReference type="ARBA" id="ARBA00023180"/>
    </source>
</evidence>
<comment type="similarity">
    <text evidence="2">Belongs to the protein kinase superfamily. Ser/Thr protein kinase family.</text>
</comment>
<dbReference type="SMART" id="SM00220">
    <property type="entry name" value="S_TKc"/>
    <property type="match status" value="1"/>
</dbReference>
<keyword evidence="15 19" id="KW-1133">Transmembrane helix</keyword>
<evidence type="ECO:0000259" key="21">
    <source>
        <dbReference type="PROSITE" id="PS50011"/>
    </source>
</evidence>
<keyword evidence="8" id="KW-0808">Transferase</keyword>
<dbReference type="SMART" id="SM00369">
    <property type="entry name" value="LRR_TYP"/>
    <property type="match status" value="5"/>
</dbReference>
<dbReference type="AlphaFoldDB" id="A0A4S4DJ41"/>
<name>A0A4S4DJ41_CAMSN</name>
<protein>
    <recommendedName>
        <fullName evidence="4">non-specific serine/threonine protein kinase</fullName>
        <ecNumber evidence="4">2.7.11.1</ecNumber>
    </recommendedName>
</protein>
<keyword evidence="17" id="KW-0325">Glycoprotein</keyword>
<keyword evidence="13" id="KW-0418">Kinase</keyword>
<evidence type="ECO:0000256" key="8">
    <source>
        <dbReference type="ARBA" id="ARBA00022679"/>
    </source>
</evidence>
<keyword evidence="11" id="KW-0677">Repeat</keyword>
<dbReference type="InterPro" id="IPR055414">
    <property type="entry name" value="LRR_R13L4/SHOC2-like"/>
</dbReference>
<evidence type="ECO:0000313" key="23">
    <source>
        <dbReference type="Proteomes" id="UP000306102"/>
    </source>
</evidence>
<gene>
    <name evidence="22" type="ORF">TEA_003409</name>
</gene>
<evidence type="ECO:0000256" key="6">
    <source>
        <dbReference type="ARBA" id="ARBA00022527"/>
    </source>
</evidence>
<evidence type="ECO:0000256" key="15">
    <source>
        <dbReference type="ARBA" id="ARBA00022989"/>
    </source>
</evidence>
<dbReference type="STRING" id="542762.A0A4S4DJ41"/>
<dbReference type="InterPro" id="IPR001245">
    <property type="entry name" value="Ser-Thr/Tyr_kinase_cat_dom"/>
</dbReference>
<dbReference type="FunFam" id="3.30.200.20:FF:000432">
    <property type="entry name" value="LRR receptor-like serine/threonine-protein kinase EFR"/>
    <property type="match status" value="1"/>
</dbReference>
<dbReference type="SUPFAM" id="SSF56112">
    <property type="entry name" value="Protein kinase-like (PK-like)"/>
    <property type="match status" value="2"/>
</dbReference>
<evidence type="ECO:0000256" key="11">
    <source>
        <dbReference type="ARBA" id="ARBA00022737"/>
    </source>
</evidence>
<keyword evidence="5" id="KW-1003">Cell membrane</keyword>
<keyword evidence="6" id="KW-0723">Serine/threonine-protein kinase</keyword>
<feature type="transmembrane region" description="Helical" evidence="19">
    <location>
        <begin position="646"/>
        <end position="667"/>
    </location>
</feature>
<dbReference type="GO" id="GO:0005524">
    <property type="term" value="F:ATP binding"/>
    <property type="evidence" value="ECO:0007669"/>
    <property type="project" value="UniProtKB-UniRule"/>
</dbReference>
<evidence type="ECO:0000256" key="3">
    <source>
        <dbReference type="ARBA" id="ARBA00009592"/>
    </source>
</evidence>
<dbReference type="GO" id="GO:0005886">
    <property type="term" value="C:plasma membrane"/>
    <property type="evidence" value="ECO:0007669"/>
    <property type="project" value="UniProtKB-SubCell"/>
</dbReference>
<keyword evidence="14 18" id="KW-0067">ATP-binding</keyword>
<evidence type="ECO:0000256" key="19">
    <source>
        <dbReference type="SAM" id="Phobius"/>
    </source>
</evidence>
<dbReference type="Pfam" id="PF00560">
    <property type="entry name" value="LRR_1"/>
    <property type="match status" value="5"/>
</dbReference>
<evidence type="ECO:0000256" key="10">
    <source>
        <dbReference type="ARBA" id="ARBA00022729"/>
    </source>
</evidence>
<feature type="signal peptide" evidence="20">
    <location>
        <begin position="1"/>
        <end position="27"/>
    </location>
</feature>
<keyword evidence="7" id="KW-0433">Leucine-rich repeat</keyword>
<dbReference type="Gene3D" id="3.30.200.20">
    <property type="entry name" value="Phosphorylase Kinase, domain 1"/>
    <property type="match status" value="1"/>
</dbReference>
<dbReference type="InterPro" id="IPR017441">
    <property type="entry name" value="Protein_kinase_ATP_BS"/>
</dbReference>
<dbReference type="SUPFAM" id="SSF52058">
    <property type="entry name" value="L domain-like"/>
    <property type="match status" value="2"/>
</dbReference>
<dbReference type="FunFam" id="3.80.10.10:FF:000288">
    <property type="entry name" value="LRR receptor-like serine/threonine-protein kinase EFR"/>
    <property type="match status" value="1"/>
</dbReference>
<evidence type="ECO:0000256" key="7">
    <source>
        <dbReference type="ARBA" id="ARBA00022614"/>
    </source>
</evidence>
<feature type="chain" id="PRO_5020247124" description="non-specific serine/threonine protein kinase" evidence="20">
    <location>
        <begin position="28"/>
        <end position="1141"/>
    </location>
</feature>
<comment type="caution">
    <text evidence="22">The sequence shown here is derived from an EMBL/GenBank/DDBJ whole genome shotgun (WGS) entry which is preliminary data.</text>
</comment>
<dbReference type="FunFam" id="3.80.10.10:FF:000275">
    <property type="entry name" value="Leucine-rich repeat receptor-like protein kinase"/>
    <property type="match status" value="1"/>
</dbReference>
<dbReference type="FunFam" id="3.80.10.10:FF:000041">
    <property type="entry name" value="LRR receptor-like serine/threonine-protein kinase ERECTA"/>
    <property type="match status" value="1"/>
</dbReference>
<evidence type="ECO:0000256" key="2">
    <source>
        <dbReference type="ARBA" id="ARBA00008684"/>
    </source>
</evidence>
<dbReference type="Pfam" id="PF07714">
    <property type="entry name" value="PK_Tyr_Ser-Thr"/>
    <property type="match status" value="1"/>
</dbReference>
<dbReference type="InterPro" id="IPR008271">
    <property type="entry name" value="Ser/Thr_kinase_AS"/>
</dbReference>
<evidence type="ECO:0000256" key="14">
    <source>
        <dbReference type="ARBA" id="ARBA00022840"/>
    </source>
</evidence>
<comment type="similarity">
    <text evidence="3">Belongs to the RLP family.</text>
</comment>
<dbReference type="InterPro" id="IPR000719">
    <property type="entry name" value="Prot_kinase_dom"/>
</dbReference>
<dbReference type="InterPro" id="IPR013210">
    <property type="entry name" value="LRR_N_plant-typ"/>
</dbReference>
<keyword evidence="23" id="KW-1185">Reference proteome</keyword>
<accession>A0A4S4DJ41</accession>
<keyword evidence="10 20" id="KW-0732">Signal</keyword>
<evidence type="ECO:0000256" key="16">
    <source>
        <dbReference type="ARBA" id="ARBA00023136"/>
    </source>
</evidence>
<dbReference type="GO" id="GO:0006952">
    <property type="term" value="P:defense response"/>
    <property type="evidence" value="ECO:0007669"/>
    <property type="project" value="UniProtKB-ARBA"/>
</dbReference>
<proteinExistence type="inferred from homology"/>
<comment type="subcellular location">
    <subcellularLocation>
        <location evidence="1">Cell membrane</location>
        <topology evidence="1">Single-pass type I membrane protein</topology>
    </subcellularLocation>
</comment>
<reference evidence="22 23" key="1">
    <citation type="journal article" date="2018" name="Proc. Natl. Acad. Sci. U.S.A.">
        <title>Draft genome sequence of Camellia sinensis var. sinensis provides insights into the evolution of the tea genome and tea quality.</title>
        <authorList>
            <person name="Wei C."/>
            <person name="Yang H."/>
            <person name="Wang S."/>
            <person name="Zhao J."/>
            <person name="Liu C."/>
            <person name="Gao L."/>
            <person name="Xia E."/>
            <person name="Lu Y."/>
            <person name="Tai Y."/>
            <person name="She G."/>
            <person name="Sun J."/>
            <person name="Cao H."/>
            <person name="Tong W."/>
            <person name="Gao Q."/>
            <person name="Li Y."/>
            <person name="Deng W."/>
            <person name="Jiang X."/>
            <person name="Wang W."/>
            <person name="Chen Q."/>
            <person name="Zhang S."/>
            <person name="Li H."/>
            <person name="Wu J."/>
            <person name="Wang P."/>
            <person name="Li P."/>
            <person name="Shi C."/>
            <person name="Zheng F."/>
            <person name="Jian J."/>
            <person name="Huang B."/>
            <person name="Shan D."/>
            <person name="Shi M."/>
            <person name="Fang C."/>
            <person name="Yue Y."/>
            <person name="Li F."/>
            <person name="Li D."/>
            <person name="Wei S."/>
            <person name="Han B."/>
            <person name="Jiang C."/>
            <person name="Yin Y."/>
            <person name="Xia T."/>
            <person name="Zhang Z."/>
            <person name="Bennetzen J.L."/>
            <person name="Zhao S."/>
            <person name="Wan X."/>
        </authorList>
    </citation>
    <scope>NUCLEOTIDE SEQUENCE [LARGE SCALE GENOMIC DNA]</scope>
    <source>
        <strain evidence="23">cv. Shuchazao</strain>
        <tissue evidence="22">Leaf</tissue>
    </source>
</reference>
<dbReference type="Gene3D" id="1.10.510.10">
    <property type="entry name" value="Transferase(Phosphotransferase) domain 1"/>
    <property type="match status" value="1"/>
</dbReference>
<evidence type="ECO:0000256" key="13">
    <source>
        <dbReference type="ARBA" id="ARBA00022777"/>
    </source>
</evidence>
<evidence type="ECO:0000256" key="12">
    <source>
        <dbReference type="ARBA" id="ARBA00022741"/>
    </source>
</evidence>
<keyword evidence="9 19" id="KW-0812">Transmembrane</keyword>
<organism evidence="22 23">
    <name type="scientific">Camellia sinensis var. sinensis</name>
    <name type="common">China tea</name>
    <dbReference type="NCBI Taxonomy" id="542762"/>
    <lineage>
        <taxon>Eukaryota</taxon>
        <taxon>Viridiplantae</taxon>
        <taxon>Streptophyta</taxon>
        <taxon>Embryophyta</taxon>
        <taxon>Tracheophyta</taxon>
        <taxon>Spermatophyta</taxon>
        <taxon>Magnoliopsida</taxon>
        <taxon>eudicotyledons</taxon>
        <taxon>Gunneridae</taxon>
        <taxon>Pentapetalae</taxon>
        <taxon>asterids</taxon>
        <taxon>Ericales</taxon>
        <taxon>Theaceae</taxon>
        <taxon>Camellia</taxon>
    </lineage>
</organism>
<dbReference type="InterPro" id="IPR032675">
    <property type="entry name" value="LRR_dom_sf"/>
</dbReference>
<dbReference type="PROSITE" id="PS50011">
    <property type="entry name" value="PROTEIN_KINASE_DOM"/>
    <property type="match status" value="1"/>
</dbReference>
<sequence>MSKWLTVLCTALVWCCYFCSIPASTSTANNETDRVALLAFKAAIVEDPFGALSSWNHSLHFCLWNGILCSRRHPDRVIGLNLTSQGLVGLLSPHIGNLSFLKSIILHNNSFHGPIPQEMGRLFGLQTIEFSYNLLGGGIPNNLSRCSRLEWLNFTHNNLTGNIPAEFGYLSRLRTLALNTNKLSGTIPPFIGNLSSLSILSLGECNLHGKIPAEIARLQGLIGVWLRWNNLFGKVPSGLYNISNIILLSVSFNQLEGNIPPDIGSTLPNLKFLYFSRNLFTGTLPTSLSNASELEDIFFGANDFSGTMPRDIGKLLGLRRIVVYQNQLQDDLTFISSLTNCTSLKAIVARNNLFRGSLPDSIANLSTYLGWIDMRFNQIHGSIPSGIGNLLNLTLLSMALNNLVGPIPSSIGGLHKLQVLILDRNKFTEVPSSIGNLTSLITLNLGENNIHGGIPPTLGNCHSLLELDLYKNNFNGSIPLEIMSLSSISTSLTLDHNALTGFLPSEIGFLKNLANMDVSYNKLSGPIPNTLSNCLSLEWLHLEANSFEGEIPQSLRLIRGLRVLDLSHNNLSGLIPSYLGELQLDMLNLSFNMLHGQVPIQGVFQNSSAISIVGNNELCGGIAKLDLPPCPSFKSSKNKLSHRTKMILLVVGLVIFLSLFVSFFIFLQRHHFSKKKASSTPSIKHQFLRVSYAELLKATNGFSEANLIGVGSYASVFKGILDQVQMVVAVKVLNLQTRGASKSFMSECKALRAIRHRNLLKILTICSSVDFHGNEFKALVYEFMANGNLGNWLHQVGVGDHEQLEERRNLKLIQRLDISTDIASALQYLHCGCESTIIHGDLKPSNVLLDDEMMAHIGDFGLAKIISTVSSDVAQVQSNSVAIRGTIGYVAPGPISHGEGVRDIRTVVRELFCIFAPLNAFFRLREYIKGCVLFYKRECCSSVVYSEEFEPEAVVESRVAHQKDNSVVKMGLEEAHKEYGMGDLASTLGDVYSFGILLLEIFTGKKPTDEMFKDHLNLHNFVKNALPDRVMEIVDPFILLEHNRRSWIKDCIVSILRIGIQVDQSMFNLLLIKVTSKVLNYHFVGDGGFVLFGDFVGVFVGDFSGDFMVEISSEISVELTRKIATIMLISLEISSEISVVL</sequence>
<evidence type="ECO:0000256" key="5">
    <source>
        <dbReference type="ARBA" id="ARBA00022475"/>
    </source>
</evidence>
<evidence type="ECO:0000256" key="18">
    <source>
        <dbReference type="PROSITE-ProRule" id="PRU10141"/>
    </source>
</evidence>
<dbReference type="Gene3D" id="3.80.10.10">
    <property type="entry name" value="Ribonuclease Inhibitor"/>
    <property type="match status" value="4"/>
</dbReference>
<dbReference type="Pfam" id="PF23598">
    <property type="entry name" value="LRR_14"/>
    <property type="match status" value="1"/>
</dbReference>
<evidence type="ECO:0000256" key="4">
    <source>
        <dbReference type="ARBA" id="ARBA00012513"/>
    </source>
</evidence>
<dbReference type="InterPro" id="IPR001611">
    <property type="entry name" value="Leu-rich_rpt"/>
</dbReference>
<dbReference type="PANTHER" id="PTHR27008">
    <property type="entry name" value="OS04G0122200 PROTEIN"/>
    <property type="match status" value="1"/>
</dbReference>
<dbReference type="Proteomes" id="UP000306102">
    <property type="component" value="Unassembled WGS sequence"/>
</dbReference>
<evidence type="ECO:0000313" key="22">
    <source>
        <dbReference type="EMBL" id="THG02860.1"/>
    </source>
</evidence>
<dbReference type="Pfam" id="PF08263">
    <property type="entry name" value="LRRNT_2"/>
    <property type="match status" value="1"/>
</dbReference>
<keyword evidence="16 19" id="KW-0472">Membrane</keyword>
<evidence type="ECO:0000256" key="20">
    <source>
        <dbReference type="SAM" id="SignalP"/>
    </source>
</evidence>
<dbReference type="PROSITE" id="PS00108">
    <property type="entry name" value="PROTEIN_KINASE_ST"/>
    <property type="match status" value="1"/>
</dbReference>
<feature type="binding site" evidence="18">
    <location>
        <position position="731"/>
    </location>
    <ligand>
        <name>ATP</name>
        <dbReference type="ChEBI" id="CHEBI:30616"/>
    </ligand>
</feature>
<dbReference type="EMBL" id="SDRB02011103">
    <property type="protein sequence ID" value="THG02860.1"/>
    <property type="molecule type" value="Genomic_DNA"/>
</dbReference>
<dbReference type="PROSITE" id="PS00107">
    <property type="entry name" value="PROTEIN_KINASE_ATP"/>
    <property type="match status" value="1"/>
</dbReference>